<dbReference type="EMBL" id="FOIZ01000001">
    <property type="protein sequence ID" value="SEW23304.1"/>
    <property type="molecule type" value="Genomic_DNA"/>
</dbReference>
<dbReference type="GO" id="GO:0003677">
    <property type="term" value="F:DNA binding"/>
    <property type="evidence" value="ECO:0007669"/>
    <property type="project" value="UniProtKB-KW"/>
</dbReference>
<accession>A0A1I0Q8V2</accession>
<keyword evidence="2" id="KW-0175">Coiled coil</keyword>
<organism evidence="4 5">
    <name type="scientific">Cognatiyoonia koreensis</name>
    <dbReference type="NCBI Taxonomy" id="364200"/>
    <lineage>
        <taxon>Bacteria</taxon>
        <taxon>Pseudomonadati</taxon>
        <taxon>Pseudomonadota</taxon>
        <taxon>Alphaproteobacteria</taxon>
        <taxon>Rhodobacterales</taxon>
        <taxon>Paracoccaceae</taxon>
        <taxon>Cognatiyoonia</taxon>
    </lineage>
</organism>
<protein>
    <submittedName>
        <fullName evidence="4">Helix-turn-helix domain-containing protein</fullName>
    </submittedName>
</protein>
<dbReference type="PANTHER" id="PTHR46558">
    <property type="entry name" value="TRACRIPTIONAL REGULATORY PROTEIN-RELATED-RELATED"/>
    <property type="match status" value="1"/>
</dbReference>
<dbReference type="PROSITE" id="PS50943">
    <property type="entry name" value="HTH_CROC1"/>
    <property type="match status" value="1"/>
</dbReference>
<reference evidence="4 5" key="1">
    <citation type="submission" date="2016-10" db="EMBL/GenBank/DDBJ databases">
        <authorList>
            <person name="de Groot N.N."/>
        </authorList>
    </citation>
    <scope>NUCLEOTIDE SEQUENCE [LARGE SCALE GENOMIC DNA]</scope>
    <source>
        <strain evidence="4 5">DSM 17925</strain>
    </source>
</reference>
<dbReference type="SUPFAM" id="SSF47413">
    <property type="entry name" value="lambda repressor-like DNA-binding domains"/>
    <property type="match status" value="1"/>
</dbReference>
<dbReference type="CDD" id="cd00093">
    <property type="entry name" value="HTH_XRE"/>
    <property type="match status" value="1"/>
</dbReference>
<dbReference type="Pfam" id="PF01381">
    <property type="entry name" value="HTH_3"/>
    <property type="match status" value="1"/>
</dbReference>
<evidence type="ECO:0000256" key="2">
    <source>
        <dbReference type="SAM" id="Coils"/>
    </source>
</evidence>
<dbReference type="PANTHER" id="PTHR46558:SF13">
    <property type="entry name" value="HTH-TYPE TRANSCRIPTIONAL REGULATOR IMMR"/>
    <property type="match status" value="1"/>
</dbReference>
<evidence type="ECO:0000313" key="5">
    <source>
        <dbReference type="Proteomes" id="UP000199167"/>
    </source>
</evidence>
<dbReference type="STRING" id="364200.SAMN04488515_1747"/>
<keyword evidence="5" id="KW-1185">Reference proteome</keyword>
<evidence type="ECO:0000313" key="4">
    <source>
        <dbReference type="EMBL" id="SEW23304.1"/>
    </source>
</evidence>
<dbReference type="InterPro" id="IPR010982">
    <property type="entry name" value="Lambda_DNA-bd_dom_sf"/>
</dbReference>
<dbReference type="AlphaFoldDB" id="A0A1I0Q8V2"/>
<feature type="coiled-coil region" evidence="2">
    <location>
        <begin position="109"/>
        <end position="136"/>
    </location>
</feature>
<dbReference type="SMART" id="SM00530">
    <property type="entry name" value="HTH_XRE"/>
    <property type="match status" value="1"/>
</dbReference>
<name>A0A1I0Q8V2_9RHOB</name>
<feature type="domain" description="HTH cro/C1-type" evidence="3">
    <location>
        <begin position="27"/>
        <end position="81"/>
    </location>
</feature>
<evidence type="ECO:0000256" key="1">
    <source>
        <dbReference type="ARBA" id="ARBA00023125"/>
    </source>
</evidence>
<proteinExistence type="predicted"/>
<keyword evidence="1" id="KW-0238">DNA-binding</keyword>
<gene>
    <name evidence="4" type="ORF">SAMN04488515_1747</name>
</gene>
<sequence>MRDARECNMTAEENWYANDAATFGDRLAGAREQTGLTQGELAERLGVKLAVLEAWEQDLKEPRANRLQMLAGMLNISLSWLLTGQGEGPEGPPDEEPLDSDINLLLTEMRGLRGEIAQTGERLAQLEKRLRKALKQR</sequence>
<evidence type="ECO:0000259" key="3">
    <source>
        <dbReference type="PROSITE" id="PS50943"/>
    </source>
</evidence>
<dbReference type="Proteomes" id="UP000199167">
    <property type="component" value="Unassembled WGS sequence"/>
</dbReference>
<dbReference type="InterPro" id="IPR001387">
    <property type="entry name" value="Cro/C1-type_HTH"/>
</dbReference>
<dbReference type="Gene3D" id="1.10.260.40">
    <property type="entry name" value="lambda repressor-like DNA-binding domains"/>
    <property type="match status" value="1"/>
</dbReference>